<dbReference type="Proteomes" id="UP001432322">
    <property type="component" value="Unassembled WGS sequence"/>
</dbReference>
<comment type="caution">
    <text evidence="1">The sequence shown here is derived from an EMBL/GenBank/DDBJ whole genome shotgun (WGS) entry which is preliminary data.</text>
</comment>
<name>A0AAV5UZQ2_9BILA</name>
<organism evidence="1 2">
    <name type="scientific">Pristionchus fissidentatus</name>
    <dbReference type="NCBI Taxonomy" id="1538716"/>
    <lineage>
        <taxon>Eukaryota</taxon>
        <taxon>Metazoa</taxon>
        <taxon>Ecdysozoa</taxon>
        <taxon>Nematoda</taxon>
        <taxon>Chromadorea</taxon>
        <taxon>Rhabditida</taxon>
        <taxon>Rhabditina</taxon>
        <taxon>Diplogasteromorpha</taxon>
        <taxon>Diplogasteroidea</taxon>
        <taxon>Neodiplogasteridae</taxon>
        <taxon>Pristionchus</taxon>
    </lineage>
</organism>
<evidence type="ECO:0000313" key="2">
    <source>
        <dbReference type="Proteomes" id="UP001432322"/>
    </source>
</evidence>
<dbReference type="EMBL" id="BTSY01000001">
    <property type="protein sequence ID" value="GMT11638.1"/>
    <property type="molecule type" value="Genomic_DNA"/>
</dbReference>
<gene>
    <name evidence="1" type="ORF">PFISCL1PPCAC_2935</name>
</gene>
<sequence>PSLSPETPFMYAVDVGSAESKHSLRDLGPPPPELPLALLERLRQAAERSPEGRVVGLDVRIVAGFSPQETAEGYLGSSSQSVDALKHFAMNKIIEHLPRTFLIPEDKEKGGEKKDVFINPDDRKFPFIYDFRYWKKKS</sequence>
<keyword evidence="2" id="KW-1185">Reference proteome</keyword>
<reference evidence="1" key="1">
    <citation type="submission" date="2023-10" db="EMBL/GenBank/DDBJ databases">
        <title>Genome assembly of Pristionchus species.</title>
        <authorList>
            <person name="Yoshida K."/>
            <person name="Sommer R.J."/>
        </authorList>
    </citation>
    <scope>NUCLEOTIDE SEQUENCE</scope>
    <source>
        <strain evidence="1">RS5133</strain>
    </source>
</reference>
<protein>
    <submittedName>
        <fullName evidence="1">Uncharacterized protein</fullName>
    </submittedName>
</protein>
<evidence type="ECO:0000313" key="1">
    <source>
        <dbReference type="EMBL" id="GMT11638.1"/>
    </source>
</evidence>
<feature type="non-terminal residue" evidence="1">
    <location>
        <position position="1"/>
    </location>
</feature>
<proteinExistence type="predicted"/>
<feature type="non-terminal residue" evidence="1">
    <location>
        <position position="138"/>
    </location>
</feature>
<dbReference type="AlphaFoldDB" id="A0AAV5UZQ2"/>
<accession>A0AAV5UZQ2</accession>